<evidence type="ECO:0000256" key="4">
    <source>
        <dbReference type="ARBA" id="ARBA00022692"/>
    </source>
</evidence>
<name>A0ABR7RC95_9PROT</name>
<evidence type="ECO:0000256" key="6">
    <source>
        <dbReference type="ARBA" id="ARBA00023136"/>
    </source>
</evidence>
<evidence type="ECO:0000256" key="5">
    <source>
        <dbReference type="ARBA" id="ARBA00022989"/>
    </source>
</evidence>
<dbReference type="InterPro" id="IPR051539">
    <property type="entry name" value="T4SS-coupling_protein"/>
</dbReference>
<evidence type="ECO:0000256" key="7">
    <source>
        <dbReference type="SAM" id="MobiDB-lite"/>
    </source>
</evidence>
<keyword evidence="10" id="KW-1185">Reference proteome</keyword>
<accession>A0ABR7RC95</accession>
<reference evidence="9 10" key="1">
    <citation type="journal article" date="2009" name="Int. J. Syst. Evol. Microbiol.">
        <title>Transfer of Teichococcus ludipueritiae and Muricoccus roseus to the genus Roseomonas, as Roseomonas ludipueritiae comb. nov. and Roseomonas rosea comb. nov., respectively, and emended description of the genus Roseomonas.</title>
        <authorList>
            <person name="Sanchez-Porro C."/>
            <person name="Gallego V."/>
            <person name="Busse H.J."/>
            <person name="Kampfer P."/>
            <person name="Ventosa A."/>
        </authorList>
    </citation>
    <scope>NUCLEOTIDE SEQUENCE [LARGE SCALE GENOMIC DNA]</scope>
    <source>
        <strain evidence="9 10">DSM 14915</strain>
    </source>
</reference>
<dbReference type="SUPFAM" id="SSF52540">
    <property type="entry name" value="P-loop containing nucleoside triphosphate hydrolases"/>
    <property type="match status" value="1"/>
</dbReference>
<comment type="caution">
    <text evidence="9">The sequence shown here is derived from an EMBL/GenBank/DDBJ whole genome shotgun (WGS) entry which is preliminary data.</text>
</comment>
<evidence type="ECO:0000256" key="3">
    <source>
        <dbReference type="ARBA" id="ARBA00022475"/>
    </source>
</evidence>
<dbReference type="Pfam" id="PF02534">
    <property type="entry name" value="T4SS-DNA_transf"/>
    <property type="match status" value="1"/>
</dbReference>
<dbReference type="CDD" id="cd01127">
    <property type="entry name" value="TrwB_TraG_TraD_VirD4"/>
    <property type="match status" value="1"/>
</dbReference>
<comment type="subcellular location">
    <subcellularLocation>
        <location evidence="1">Cell membrane</location>
        <topology evidence="1">Multi-pass membrane protein</topology>
    </subcellularLocation>
</comment>
<dbReference type="InterPro" id="IPR027417">
    <property type="entry name" value="P-loop_NTPase"/>
</dbReference>
<dbReference type="RefSeq" id="WP_187780168.1">
    <property type="nucleotide sequence ID" value="NZ_JACTUZ010000120.1"/>
</dbReference>
<dbReference type="EMBL" id="JACTUZ010000120">
    <property type="protein sequence ID" value="MBC9179117.1"/>
    <property type="molecule type" value="Genomic_DNA"/>
</dbReference>
<feature type="transmembrane region" description="Helical" evidence="8">
    <location>
        <begin position="20"/>
        <end position="44"/>
    </location>
</feature>
<organism evidence="9 10">
    <name type="scientific">Pseudoroseomonas ludipueritiae</name>
    <dbReference type="NCBI Taxonomy" id="198093"/>
    <lineage>
        <taxon>Bacteria</taxon>
        <taxon>Pseudomonadati</taxon>
        <taxon>Pseudomonadota</taxon>
        <taxon>Alphaproteobacteria</taxon>
        <taxon>Acetobacterales</taxon>
        <taxon>Acetobacteraceae</taxon>
        <taxon>Pseudoroseomonas</taxon>
    </lineage>
</organism>
<dbReference type="InterPro" id="IPR003688">
    <property type="entry name" value="TraG/VirD4"/>
</dbReference>
<sequence>MGCLAPRHHPHRLPFALIGWLWICIRTAGSGALLGGLLGLLWNVVLLQPPDLRHGVVGLLLGGLAGLLLALLNLVGPVFFGRGTPATSHGSAAWAEPRQLRRDLAAPALARDPAALLVGRAPGRRGEMLRYTGPAHLLTVAPTRSGKGVGTVLPNLLLANRAILCVDPKGENARISARARRRFGPVHVLDPFGISGQPASAYDPAALLDPSSPELADDAATLADALVFDPPGQVSEAHWNEEAKALISGLLLHLACRGTAGQRGLTELRRLLTLPPDDWQALLRAMLADTAAAGGLVSRAAARQLGKADREAAGVLSAGQRHTHLLDSPRLAAAMARSDVQWADLRQGSATVFLVLPPDRLTTYSRWLRLLIAQSIQQLARTPAPPGQPPVLLLLDEFAALGRLEPVLQAAGLMAGLGLQLWPILQDLAQLRAAYGPSASTFLANAGLLQVAAPADLETAQWLSQALGRSTIGFETHNSSHTTSDNPEGHGSTSHGSATQRLGRPLLTPDEAMRLPHHQQVLLRPGQRSALVQKLRHFADPEFQGLAD</sequence>
<evidence type="ECO:0000313" key="10">
    <source>
        <dbReference type="Proteomes" id="UP000603940"/>
    </source>
</evidence>
<proteinExistence type="inferred from homology"/>
<dbReference type="PANTHER" id="PTHR37937">
    <property type="entry name" value="CONJUGATIVE TRANSFER: DNA TRANSPORT"/>
    <property type="match status" value="1"/>
</dbReference>
<keyword evidence="4 8" id="KW-0812">Transmembrane</keyword>
<feature type="region of interest" description="Disordered" evidence="7">
    <location>
        <begin position="474"/>
        <end position="502"/>
    </location>
</feature>
<keyword evidence="3" id="KW-1003">Cell membrane</keyword>
<dbReference type="PANTHER" id="PTHR37937:SF1">
    <property type="entry name" value="CONJUGATIVE TRANSFER: DNA TRANSPORT"/>
    <property type="match status" value="1"/>
</dbReference>
<evidence type="ECO:0000313" key="9">
    <source>
        <dbReference type="EMBL" id="MBC9179117.1"/>
    </source>
</evidence>
<protein>
    <submittedName>
        <fullName evidence="9">Type IV secretory system conjugative DNA transfer family protein</fullName>
    </submittedName>
</protein>
<keyword evidence="5 8" id="KW-1133">Transmembrane helix</keyword>
<feature type="compositionally biased region" description="Polar residues" evidence="7">
    <location>
        <begin position="476"/>
        <end position="500"/>
    </location>
</feature>
<evidence type="ECO:0000256" key="8">
    <source>
        <dbReference type="SAM" id="Phobius"/>
    </source>
</evidence>
<evidence type="ECO:0000256" key="1">
    <source>
        <dbReference type="ARBA" id="ARBA00004651"/>
    </source>
</evidence>
<keyword evidence="6 8" id="KW-0472">Membrane</keyword>
<gene>
    <name evidence="9" type="ORF">IBL25_19430</name>
</gene>
<dbReference type="Proteomes" id="UP000603940">
    <property type="component" value="Unassembled WGS sequence"/>
</dbReference>
<dbReference type="Gene3D" id="3.40.50.300">
    <property type="entry name" value="P-loop containing nucleotide triphosphate hydrolases"/>
    <property type="match status" value="1"/>
</dbReference>
<comment type="similarity">
    <text evidence="2">Belongs to the VirD4/TraG family.</text>
</comment>
<evidence type="ECO:0000256" key="2">
    <source>
        <dbReference type="ARBA" id="ARBA00008806"/>
    </source>
</evidence>
<feature type="transmembrane region" description="Helical" evidence="8">
    <location>
        <begin position="56"/>
        <end position="80"/>
    </location>
</feature>